<proteinExistence type="predicted"/>
<dbReference type="Proteomes" id="UP000183200">
    <property type="component" value="Unassembled WGS sequence"/>
</dbReference>
<name>A0A1G9L1U8_9SPHI</name>
<reference evidence="2" key="1">
    <citation type="submission" date="2016-10" db="EMBL/GenBank/DDBJ databases">
        <authorList>
            <person name="Varghese N."/>
            <person name="Submissions S."/>
        </authorList>
    </citation>
    <scope>NUCLEOTIDE SEQUENCE [LARGE SCALE GENOMIC DNA]</scope>
    <source>
        <strain evidence="2">DSM 19110</strain>
    </source>
</reference>
<keyword evidence="2" id="KW-1185">Reference proteome</keyword>
<evidence type="ECO:0000313" key="1">
    <source>
        <dbReference type="EMBL" id="SDL55565.1"/>
    </source>
</evidence>
<dbReference type="RefSeq" id="WP_074604724.1">
    <property type="nucleotide sequence ID" value="NZ_FNGY01000001.1"/>
</dbReference>
<dbReference type="InterPro" id="IPR016908">
    <property type="entry name" value="UCP029037"/>
</dbReference>
<sequence length="255" mass="29598">MYIQEIQVEIKSKADKDEIFEEMSFLTHYYRGNGQSQGRIESQYIAGSKIICLPFTLEKDSLDRKYNNFYTDRQREKIEQLCDTKIQIKTVGKTCETYNSACNCKKSDFYILITNYITIESPICCGTCHQSVPLYRLPKYADHGYAPILSWESNYISCDTLQMNCEVGERWASNQMEDLKSTLTKQGLKICRTLESLTHTPVYYYLHNYSKYKGDELSRTCPGCNSNWGLQAPLHDRYDFKCDQCRLVSTLSGFS</sequence>
<dbReference type="OrthoDB" id="5589102at2"/>
<gene>
    <name evidence="1" type="ORF">SAMN05421820_101726</name>
</gene>
<dbReference type="AlphaFoldDB" id="A0A1G9L1U8"/>
<dbReference type="EMBL" id="FNGY01000001">
    <property type="protein sequence ID" value="SDL55565.1"/>
    <property type="molecule type" value="Genomic_DNA"/>
</dbReference>
<dbReference type="Pfam" id="PF10071">
    <property type="entry name" value="DUF2310"/>
    <property type="match status" value="1"/>
</dbReference>
<protein>
    <submittedName>
        <fullName evidence="1">Predicted nucleic acid-binding protein, contains Zn-ribbon domain</fullName>
    </submittedName>
</protein>
<evidence type="ECO:0000313" key="2">
    <source>
        <dbReference type="Proteomes" id="UP000183200"/>
    </source>
</evidence>
<accession>A0A1G9L1U8</accession>
<organism evidence="1 2">
    <name type="scientific">Pedobacter steynii</name>
    <dbReference type="NCBI Taxonomy" id="430522"/>
    <lineage>
        <taxon>Bacteria</taxon>
        <taxon>Pseudomonadati</taxon>
        <taxon>Bacteroidota</taxon>
        <taxon>Sphingobacteriia</taxon>
        <taxon>Sphingobacteriales</taxon>
        <taxon>Sphingobacteriaceae</taxon>
        <taxon>Pedobacter</taxon>
    </lineage>
</organism>